<evidence type="ECO:0000256" key="8">
    <source>
        <dbReference type="HAMAP-Rule" id="MF_01818"/>
    </source>
</evidence>
<comment type="caution">
    <text evidence="10">The sequence shown here is derived from an EMBL/GenBank/DDBJ whole genome shotgun (WGS) entry which is preliminary data.</text>
</comment>
<keyword evidence="2 8" id="KW-0819">tRNA processing</keyword>
<keyword evidence="11" id="KW-1185">Reference proteome</keyword>
<dbReference type="NCBIfam" id="NF000805">
    <property type="entry name" value="PRK00055.2-3"/>
    <property type="match status" value="1"/>
</dbReference>
<dbReference type="Pfam" id="PF23023">
    <property type="entry name" value="Anti-Pycsar_Apyc1"/>
    <property type="match status" value="1"/>
</dbReference>
<dbReference type="InterPro" id="IPR036866">
    <property type="entry name" value="RibonucZ/Hydroxyglut_hydro"/>
</dbReference>
<evidence type="ECO:0000256" key="1">
    <source>
        <dbReference type="ARBA" id="ARBA00011738"/>
    </source>
</evidence>
<keyword evidence="6 8" id="KW-0378">Hydrolase</keyword>
<dbReference type="RefSeq" id="WP_106269261.1">
    <property type="nucleotide sequence ID" value="NZ_PVTX01000010.1"/>
</dbReference>
<proteinExistence type="inferred from homology"/>
<comment type="function">
    <text evidence="8">Zinc phosphodiesterase, which displays some tRNA 3'-processing endonuclease activity. Probably involved in tRNA maturation, by removing a 3'-trailer from precursor tRNA.</text>
</comment>
<evidence type="ECO:0000256" key="7">
    <source>
        <dbReference type="ARBA" id="ARBA00022833"/>
    </source>
</evidence>
<dbReference type="Gene3D" id="3.60.15.10">
    <property type="entry name" value="Ribonuclease Z/Hydroxyacylglutathione hydrolase-like"/>
    <property type="match status" value="1"/>
</dbReference>
<evidence type="ECO:0000256" key="6">
    <source>
        <dbReference type="ARBA" id="ARBA00022801"/>
    </source>
</evidence>
<comment type="similarity">
    <text evidence="8">Belongs to the RNase Z family.</text>
</comment>
<feature type="binding site" evidence="8">
    <location>
        <position position="160"/>
    </location>
    <ligand>
        <name>Zn(2+)</name>
        <dbReference type="ChEBI" id="CHEBI:29105"/>
        <label>1</label>
        <note>catalytic</note>
    </ligand>
</feature>
<feature type="binding site" evidence="8">
    <location>
        <position position="68"/>
    </location>
    <ligand>
        <name>Zn(2+)</name>
        <dbReference type="ChEBI" id="CHEBI:29105"/>
        <label>2</label>
        <note>catalytic</note>
    </ligand>
</feature>
<gene>
    <name evidence="8" type="primary">rnz</name>
    <name evidence="10" type="ORF">BCL65_110149</name>
</gene>
<protein>
    <recommendedName>
        <fullName evidence="8">Ribonuclease Z</fullName>
        <shortName evidence="8">RNase Z</shortName>
        <ecNumber evidence="8">3.1.26.11</ecNumber>
    </recommendedName>
    <alternativeName>
        <fullName evidence="8">tRNA 3 endonuclease</fullName>
    </alternativeName>
    <alternativeName>
        <fullName evidence="8">tRNase Z</fullName>
    </alternativeName>
</protein>
<comment type="cofactor">
    <cofactor evidence="8">
        <name>Zn(2+)</name>
        <dbReference type="ChEBI" id="CHEBI:29105"/>
    </cofactor>
    <text evidence="8">Binds 2 Zn(2+) ions.</text>
</comment>
<keyword evidence="3 8" id="KW-0540">Nuclease</keyword>
<dbReference type="Pfam" id="PF12706">
    <property type="entry name" value="Lactamase_B_2"/>
    <property type="match status" value="1"/>
</dbReference>
<dbReference type="Proteomes" id="UP000239895">
    <property type="component" value="Unassembled WGS sequence"/>
</dbReference>
<organism evidence="10 11">
    <name type="scientific">Isoptericola halotolerans</name>
    <dbReference type="NCBI Taxonomy" id="300560"/>
    <lineage>
        <taxon>Bacteria</taxon>
        <taxon>Bacillati</taxon>
        <taxon>Actinomycetota</taxon>
        <taxon>Actinomycetes</taxon>
        <taxon>Micrococcales</taxon>
        <taxon>Promicromonosporaceae</taxon>
        <taxon>Isoptericola</taxon>
    </lineage>
</organism>
<dbReference type="SUPFAM" id="SSF56281">
    <property type="entry name" value="Metallo-hydrolase/oxidoreductase"/>
    <property type="match status" value="1"/>
</dbReference>
<sequence length="338" mass="36362">MSRRELVVLGTASMVPTRTRNHNGYVLFFDDTTILFDPGEGTQRQMTHAGVSATDLSRIALTHLHGDHSLGLAGVVQRISGDGVKHTVPVTFPASGEPWVRHLLAASAYDHHERLALQPLSVRADDGPVVVPRATGERGAPAPGDPRPDAPVLTARALDHRVDAVGYRLDEPDGVSFDPAALAAAGVTLGPDVGRLRRDGVLALPDGRVVRRAQVSVPRPGQSVAFVMDTRLCDAVHALADGVDLLVIESTFLHRDVEIAERFAHLTCRQAASVAASAGVRHLVLTHFSQRYAEPDELPLAFEREAREVFDGEVTVAADLDRVPIPPRRRAGGVTARR</sequence>
<dbReference type="PANTHER" id="PTHR46018">
    <property type="entry name" value="ZINC PHOSPHODIESTERASE ELAC PROTEIN 1"/>
    <property type="match status" value="1"/>
</dbReference>
<evidence type="ECO:0000313" key="10">
    <source>
        <dbReference type="EMBL" id="PRZ04487.1"/>
    </source>
</evidence>
<evidence type="ECO:0000259" key="9">
    <source>
        <dbReference type="Pfam" id="PF12706"/>
    </source>
</evidence>
<dbReference type="InterPro" id="IPR001279">
    <property type="entry name" value="Metallo-B-lactamas"/>
</dbReference>
<dbReference type="EMBL" id="PVTX01000010">
    <property type="protein sequence ID" value="PRZ04487.1"/>
    <property type="molecule type" value="Genomic_DNA"/>
</dbReference>
<name>A0ABX5EBA2_9MICO</name>
<evidence type="ECO:0000313" key="11">
    <source>
        <dbReference type="Proteomes" id="UP000239895"/>
    </source>
</evidence>
<keyword evidence="4 8" id="KW-0479">Metal-binding</keyword>
<reference evidence="10 11" key="1">
    <citation type="submission" date="2018-03" db="EMBL/GenBank/DDBJ databases">
        <title>Comparative analysis of microorganisms from saline springs in Andes Mountain Range, Colombia.</title>
        <authorList>
            <person name="Rubin E."/>
        </authorList>
    </citation>
    <scope>NUCLEOTIDE SEQUENCE [LARGE SCALE GENOMIC DNA]</scope>
    <source>
        <strain evidence="10 11">CG 23</strain>
    </source>
</reference>
<feature type="binding site" evidence="8">
    <location>
        <position position="63"/>
    </location>
    <ligand>
        <name>Zn(2+)</name>
        <dbReference type="ChEBI" id="CHEBI:29105"/>
        <label>1</label>
        <note>catalytic</note>
    </ligand>
</feature>
<evidence type="ECO:0000256" key="4">
    <source>
        <dbReference type="ARBA" id="ARBA00022723"/>
    </source>
</evidence>
<feature type="binding site" evidence="8">
    <location>
        <position position="67"/>
    </location>
    <ligand>
        <name>Zn(2+)</name>
        <dbReference type="ChEBI" id="CHEBI:29105"/>
        <label>2</label>
        <note>catalytic</note>
    </ligand>
</feature>
<feature type="binding site" evidence="8">
    <location>
        <position position="229"/>
    </location>
    <ligand>
        <name>Zn(2+)</name>
        <dbReference type="ChEBI" id="CHEBI:29105"/>
        <label>1</label>
        <note>catalytic</note>
    </ligand>
</feature>
<feature type="binding site" evidence="8">
    <location>
        <position position="287"/>
    </location>
    <ligand>
        <name>Zn(2+)</name>
        <dbReference type="ChEBI" id="CHEBI:29105"/>
        <label>2</label>
        <note>catalytic</note>
    </ligand>
</feature>
<evidence type="ECO:0000256" key="5">
    <source>
        <dbReference type="ARBA" id="ARBA00022759"/>
    </source>
</evidence>
<feature type="active site" description="Proton acceptor" evidence="8">
    <location>
        <position position="67"/>
    </location>
</feature>
<dbReference type="InterPro" id="IPR013471">
    <property type="entry name" value="RNase_Z/BN"/>
</dbReference>
<evidence type="ECO:0000256" key="3">
    <source>
        <dbReference type="ARBA" id="ARBA00022722"/>
    </source>
</evidence>
<feature type="binding site" evidence="8">
    <location>
        <position position="229"/>
    </location>
    <ligand>
        <name>Zn(2+)</name>
        <dbReference type="ChEBI" id="CHEBI:29105"/>
        <label>2</label>
        <note>catalytic</note>
    </ligand>
</feature>
<accession>A0ABX5EBA2</accession>
<comment type="subunit">
    <text evidence="1 8">Homodimer.</text>
</comment>
<comment type="catalytic activity">
    <reaction evidence="8">
        <text>Endonucleolytic cleavage of RNA, removing extra 3' nucleotides from tRNA precursor, generating 3' termini of tRNAs. A 3'-hydroxy group is left at the tRNA terminus and a 5'-phosphoryl group is left at the trailer molecule.</text>
        <dbReference type="EC" id="3.1.26.11"/>
    </reaction>
</comment>
<dbReference type="EC" id="3.1.26.11" evidence="8"/>
<feature type="binding site" evidence="8">
    <location>
        <position position="65"/>
    </location>
    <ligand>
        <name>Zn(2+)</name>
        <dbReference type="ChEBI" id="CHEBI:29105"/>
        <label>1</label>
        <note>catalytic</note>
    </ligand>
</feature>
<keyword evidence="5 8" id="KW-0255">Endonuclease</keyword>
<dbReference type="PANTHER" id="PTHR46018:SF2">
    <property type="entry name" value="ZINC PHOSPHODIESTERASE ELAC PROTEIN 1"/>
    <property type="match status" value="1"/>
</dbReference>
<feature type="domain" description="Metallo-beta-lactamase" evidence="9">
    <location>
        <begin position="217"/>
        <end position="288"/>
    </location>
</feature>
<dbReference type="CDD" id="cd07717">
    <property type="entry name" value="RNaseZ_ZiPD-like_MBL-fold"/>
    <property type="match status" value="1"/>
</dbReference>
<keyword evidence="7 8" id="KW-0862">Zinc</keyword>
<evidence type="ECO:0000256" key="2">
    <source>
        <dbReference type="ARBA" id="ARBA00022694"/>
    </source>
</evidence>
<dbReference type="HAMAP" id="MF_01818">
    <property type="entry name" value="RNase_Z_BN"/>
    <property type="match status" value="1"/>
</dbReference>